<feature type="disulfide bond" evidence="10">
    <location>
        <begin position="582"/>
        <end position="596"/>
    </location>
</feature>
<evidence type="ECO:0000256" key="12">
    <source>
        <dbReference type="SAM" id="MobiDB-lite"/>
    </source>
</evidence>
<feature type="disulfide bond" evidence="10">
    <location>
        <begin position="817"/>
        <end position="821"/>
    </location>
</feature>
<evidence type="ECO:0008006" key="19">
    <source>
        <dbReference type="Google" id="ProtNLM"/>
    </source>
</evidence>
<evidence type="ECO:0000256" key="4">
    <source>
        <dbReference type="ARBA" id="ARBA00022801"/>
    </source>
</evidence>
<feature type="compositionally biased region" description="Low complexity" evidence="12">
    <location>
        <begin position="665"/>
        <end position="683"/>
    </location>
</feature>
<dbReference type="Pfam" id="PF00187">
    <property type="entry name" value="Chitin_bind_1"/>
    <property type="match status" value="3"/>
</dbReference>
<feature type="domain" description="G-protein coupled receptors family 2 profile 1" evidence="14">
    <location>
        <begin position="1214"/>
        <end position="1270"/>
    </location>
</feature>
<evidence type="ECO:0000256" key="8">
    <source>
        <dbReference type="ARBA" id="ARBA00023295"/>
    </source>
</evidence>
<evidence type="ECO:0000256" key="10">
    <source>
        <dbReference type="PROSITE-ProRule" id="PRU00261"/>
    </source>
</evidence>
<dbReference type="SUPFAM" id="SSF51445">
    <property type="entry name" value="(Trans)glycosidases"/>
    <property type="match status" value="1"/>
</dbReference>
<evidence type="ECO:0000313" key="18">
    <source>
        <dbReference type="Proteomes" id="UP001212841"/>
    </source>
</evidence>
<evidence type="ECO:0000256" key="1">
    <source>
        <dbReference type="ARBA" id="ARBA00000822"/>
    </source>
</evidence>
<dbReference type="Gene3D" id="3.20.20.80">
    <property type="entry name" value="Glycosidases"/>
    <property type="match status" value="1"/>
</dbReference>
<dbReference type="GO" id="GO:0004930">
    <property type="term" value="F:G protein-coupled receptor activity"/>
    <property type="evidence" value="ECO:0007669"/>
    <property type="project" value="InterPro"/>
</dbReference>
<evidence type="ECO:0000256" key="3">
    <source>
        <dbReference type="ARBA" id="ARBA00022729"/>
    </source>
</evidence>
<dbReference type="PANTHER" id="PTHR11177">
    <property type="entry name" value="CHITINASE"/>
    <property type="match status" value="1"/>
</dbReference>
<keyword evidence="7" id="KW-0119">Carbohydrate metabolism</keyword>
<gene>
    <name evidence="17" type="ORF">HK097_008908</name>
</gene>
<dbReference type="GO" id="GO:0000272">
    <property type="term" value="P:polysaccharide catabolic process"/>
    <property type="evidence" value="ECO:0007669"/>
    <property type="project" value="UniProtKB-KW"/>
</dbReference>
<organism evidence="17 18">
    <name type="scientific">Rhizophlyctis rosea</name>
    <dbReference type="NCBI Taxonomy" id="64517"/>
    <lineage>
        <taxon>Eukaryota</taxon>
        <taxon>Fungi</taxon>
        <taxon>Fungi incertae sedis</taxon>
        <taxon>Chytridiomycota</taxon>
        <taxon>Chytridiomycota incertae sedis</taxon>
        <taxon>Chytridiomycetes</taxon>
        <taxon>Rhizophlyctidales</taxon>
        <taxon>Rhizophlyctidaceae</taxon>
        <taxon>Rhizophlyctis</taxon>
    </lineage>
</organism>
<dbReference type="Proteomes" id="UP001212841">
    <property type="component" value="Unassembled WGS sequence"/>
</dbReference>
<evidence type="ECO:0000256" key="2">
    <source>
        <dbReference type="ARBA" id="ARBA00022669"/>
    </source>
</evidence>
<evidence type="ECO:0000256" key="11">
    <source>
        <dbReference type="RuleBase" id="RU000489"/>
    </source>
</evidence>
<feature type="non-terminal residue" evidence="17">
    <location>
        <position position="1316"/>
    </location>
</feature>
<dbReference type="InterPro" id="IPR050314">
    <property type="entry name" value="Glycosyl_Hydrlase_18"/>
</dbReference>
<dbReference type="InterPro" id="IPR036861">
    <property type="entry name" value="Endochitinase-like_sf"/>
</dbReference>
<dbReference type="InterPro" id="IPR001223">
    <property type="entry name" value="Glyco_hydro18_cat"/>
</dbReference>
<dbReference type="SUPFAM" id="SSF54556">
    <property type="entry name" value="Chitinase insertion domain"/>
    <property type="match status" value="1"/>
</dbReference>
<dbReference type="InterPro" id="IPR001579">
    <property type="entry name" value="Glyco_hydro_18_chit_AS"/>
</dbReference>
<keyword evidence="6" id="KW-0325">Glycoprotein</keyword>
<evidence type="ECO:0000256" key="6">
    <source>
        <dbReference type="ARBA" id="ARBA00023180"/>
    </source>
</evidence>
<protein>
    <recommendedName>
        <fullName evidence="19">Chitinase</fullName>
    </recommendedName>
</protein>
<keyword evidence="4 11" id="KW-0378">Hydrolase</keyword>
<evidence type="ECO:0000313" key="17">
    <source>
        <dbReference type="EMBL" id="KAJ3050117.1"/>
    </source>
</evidence>
<keyword evidence="2 10" id="KW-0147">Chitin-binding</keyword>
<dbReference type="PROSITE" id="PS00026">
    <property type="entry name" value="CHIT_BIND_I_1"/>
    <property type="match status" value="2"/>
</dbReference>
<keyword evidence="9" id="KW-0624">Polysaccharide degradation</keyword>
<dbReference type="InterPro" id="IPR001879">
    <property type="entry name" value="GPCR_2_extracellular_dom"/>
</dbReference>
<evidence type="ECO:0000256" key="7">
    <source>
        <dbReference type="ARBA" id="ARBA00023277"/>
    </source>
</evidence>
<dbReference type="GO" id="GO:0016020">
    <property type="term" value="C:membrane"/>
    <property type="evidence" value="ECO:0007669"/>
    <property type="project" value="InterPro"/>
</dbReference>
<dbReference type="EMBL" id="JADGJD010000552">
    <property type="protein sequence ID" value="KAJ3050117.1"/>
    <property type="molecule type" value="Genomic_DNA"/>
</dbReference>
<evidence type="ECO:0000259" key="15">
    <source>
        <dbReference type="PROSITE" id="PS50941"/>
    </source>
</evidence>
<dbReference type="SMART" id="SM00270">
    <property type="entry name" value="ChtBD1"/>
    <property type="match status" value="3"/>
</dbReference>
<reference evidence="17" key="1">
    <citation type="submission" date="2020-05" db="EMBL/GenBank/DDBJ databases">
        <title>Phylogenomic resolution of chytrid fungi.</title>
        <authorList>
            <person name="Stajich J.E."/>
            <person name="Amses K."/>
            <person name="Simmons R."/>
            <person name="Seto K."/>
            <person name="Myers J."/>
            <person name="Bonds A."/>
            <person name="Quandt C.A."/>
            <person name="Barry K."/>
            <person name="Liu P."/>
            <person name="Grigoriev I."/>
            <person name="Longcore J.E."/>
            <person name="James T.Y."/>
        </authorList>
    </citation>
    <scope>NUCLEOTIDE SEQUENCE</scope>
    <source>
        <strain evidence="17">JEL0318</strain>
    </source>
</reference>
<dbReference type="GO" id="GO:0006032">
    <property type="term" value="P:chitin catabolic process"/>
    <property type="evidence" value="ECO:0007669"/>
    <property type="project" value="UniProtKB-KW"/>
</dbReference>
<dbReference type="CDD" id="cd00035">
    <property type="entry name" value="ChtBD1"/>
    <property type="match status" value="3"/>
</dbReference>
<dbReference type="GO" id="GO:0008843">
    <property type="term" value="F:endochitinase activity"/>
    <property type="evidence" value="ECO:0007669"/>
    <property type="project" value="UniProtKB-EC"/>
</dbReference>
<dbReference type="InterPro" id="IPR017853">
    <property type="entry name" value="GH"/>
</dbReference>
<dbReference type="PROSITE" id="PS50227">
    <property type="entry name" value="G_PROTEIN_RECEP_F2_3"/>
    <property type="match status" value="2"/>
</dbReference>
<dbReference type="InterPro" id="IPR036445">
    <property type="entry name" value="GPCR_2_extracell_dom_sf"/>
</dbReference>
<feature type="region of interest" description="Disordered" evidence="12">
    <location>
        <begin position="665"/>
        <end position="718"/>
    </location>
</feature>
<keyword evidence="3" id="KW-0732">Signal</keyword>
<sequence>MKEVAERVDGVDGPSGSGDSLSLLSKATPKLPLAAGIAHRNKPLAMLSKSLTWTVWTALAVLILVPLTTAFTLFTPADITAFKLPTLCSTALQTPINCPKSYIFGNTTALHSNPTSHSSFCNPTGECQVSIQSWVDAVSFGCDAETALGPTMNVGTLAGRVASAGAIECLREGETSGEYCINRIRSDLTSLDADEHIFEALGAGVVCSRCWLGVMYMRMPFDVAAQQTLFTLRTTICGEETVANIMGNITYEHPYMPYVHADASSMTFDASPPSPENNQADVDDLQNVDPTHRKVLKPVPPELAATSKPVSVGRAVNTAIWTTVQLNSEYVVPLWSMMTPNVAGLPGPNFSAHPAHVVPPPGNALHPPLPAETDVKKILVDDAGTQFSGNWTETPVNRTITAGCGDGRDGSIIADCLADGSWGNVRGSCESGIATCLPSSGWPATLAGQTASQPCSNGFTGTMTALCNQFGEWNPPNTSGCTRTGCQAQGGFPVTPLGNTASVSCGEQYLSGSMTARCGTDGVWGTVNMAACVPLVTTTSIPSGGIPISGTPTSSATATPGNGRTCGGGSRGNGLCPLDGLCCSQHGYCGTGTEYCSVTATRITGTVTTTRTSTTTSVSNGGTCGGGVTGNGLCPQAGMCCSQHGYCGTGSEYCSVTATRVTASPARTSTTTRTATTTTRAATGTCGNGSRGNGICPHKSSLRKTSLPNVGPKPAESNVQTSNVALNMDTVDTPQNTATPNVKATAMPRRRLHSVVLSLLLVLSIASWVVVGKRVFADMEKTTVELDVRRTAMRDLSGCCSEFGFCGLTDDFCGKGCQSNCAKLSKFQPPSSCPSEPMTKVIGYYSNWAHNRGDKLPNCGNILTKMVPEDINPHAFTHLHYAFGFVTHDFHLGNSIPEDPQLIPRFNALKKKNPNLKTLWSIGGWAFNDPFLGTQTLFSDMVTSPSNRATFIKDILFRIPHLGFDGIDLDWEYPGTERYGRETDKENYVVFLKELREAITKSNLKIIVTITAPASYWYLQQFKIDECQKYLDWINVMTYDIHGSWDKKFNTGVRPHTDMLEVEEAVQLFIKAGVRRENLLLGIAFYGRTFTLEDPSCTKYGCLFSGPGNKGPCTDAEGFLSYPEIEHLRRNTGAKVFHNSTSQTVEVHLGNQWISYETPKTIAAKIAFGKKQCLNGVLIWAVDLDPSGELLLAIGGQSSTTILDAEYCPRSGDWETTKRGSIVKIPCPLGEGEITRTCGKDGKWGDVKSKCDDIESEFFKADFSNCKNGPTKDAFAEAKTSPLRRKRELLENIAVDPIHDLWDLMKYTSGDLPNVI</sequence>
<feature type="compositionally biased region" description="Basic and acidic residues" evidence="12">
    <location>
        <begin position="1"/>
        <end position="10"/>
    </location>
</feature>
<dbReference type="SMART" id="SM00008">
    <property type="entry name" value="HormR"/>
    <property type="match status" value="2"/>
</dbReference>
<evidence type="ECO:0000259" key="14">
    <source>
        <dbReference type="PROSITE" id="PS50227"/>
    </source>
</evidence>
<keyword evidence="18" id="KW-1185">Reference proteome</keyword>
<dbReference type="PANTHER" id="PTHR11177:SF397">
    <property type="entry name" value="CHITINASE"/>
    <property type="match status" value="1"/>
</dbReference>
<keyword evidence="13" id="KW-1133">Transmembrane helix</keyword>
<comment type="caution">
    <text evidence="10">Lacks conserved residue(s) required for the propagation of feature annotation.</text>
</comment>
<dbReference type="SMART" id="SM00636">
    <property type="entry name" value="Glyco_18"/>
    <property type="match status" value="1"/>
</dbReference>
<keyword evidence="8 11" id="KW-0326">Glycosidase</keyword>
<keyword evidence="13" id="KW-0812">Transmembrane</keyword>
<feature type="disulfide bond" evidence="10">
    <location>
        <begin position="799"/>
        <end position="813"/>
    </location>
</feature>
<keyword evidence="13" id="KW-0472">Membrane</keyword>
<dbReference type="PROSITE" id="PS51910">
    <property type="entry name" value="GH18_2"/>
    <property type="match status" value="1"/>
</dbReference>
<dbReference type="InterPro" id="IPR001002">
    <property type="entry name" value="Chitin-bd_1"/>
</dbReference>
<feature type="transmembrane region" description="Helical" evidence="13">
    <location>
        <begin position="53"/>
        <end position="74"/>
    </location>
</feature>
<dbReference type="SUPFAM" id="SSF57016">
    <property type="entry name" value="Plant lectins/antimicrobial peptides"/>
    <property type="match status" value="3"/>
</dbReference>
<dbReference type="PROSITE" id="PS50941">
    <property type="entry name" value="CHIT_BIND_I_2"/>
    <property type="match status" value="2"/>
</dbReference>
<dbReference type="PROSITE" id="PS01095">
    <property type="entry name" value="GH18_1"/>
    <property type="match status" value="1"/>
</dbReference>
<dbReference type="Gene3D" id="4.10.1240.10">
    <property type="entry name" value="GPCR, family 2, extracellular hormone receptor domain"/>
    <property type="match status" value="1"/>
</dbReference>
<dbReference type="InterPro" id="IPR011583">
    <property type="entry name" value="Chitinase_II/V-like_cat"/>
</dbReference>
<keyword evidence="10" id="KW-1015">Disulfide bond</keyword>
<dbReference type="Pfam" id="PF00704">
    <property type="entry name" value="Glyco_hydro_18"/>
    <property type="match status" value="1"/>
</dbReference>
<comment type="caution">
    <text evidence="17">The sequence shown here is derived from an EMBL/GenBank/DDBJ whole genome shotgun (WGS) entry which is preliminary data.</text>
</comment>
<evidence type="ECO:0000256" key="5">
    <source>
        <dbReference type="ARBA" id="ARBA00023024"/>
    </source>
</evidence>
<name>A0AAD5SHR7_9FUNG</name>
<dbReference type="InterPro" id="IPR029070">
    <property type="entry name" value="Chitinase_insertion_sf"/>
</dbReference>
<keyword evidence="5" id="KW-0146">Chitin degradation</keyword>
<comment type="catalytic activity">
    <reaction evidence="1">
        <text>Random endo-hydrolysis of N-acetyl-beta-D-glucosaminide (1-&gt;4)-beta-linkages in chitin and chitodextrins.</text>
        <dbReference type="EC" id="3.2.1.14"/>
    </reaction>
</comment>
<dbReference type="GO" id="GO:0008061">
    <property type="term" value="F:chitin binding"/>
    <property type="evidence" value="ECO:0007669"/>
    <property type="project" value="UniProtKB-UniRule"/>
</dbReference>
<dbReference type="Gene3D" id="3.30.60.10">
    <property type="entry name" value="Endochitinase-like"/>
    <property type="match status" value="3"/>
</dbReference>
<evidence type="ECO:0000256" key="13">
    <source>
        <dbReference type="SAM" id="Phobius"/>
    </source>
</evidence>
<feature type="domain" description="G-protein coupled receptors family 2 profile 1" evidence="14">
    <location>
        <begin position="415"/>
        <end position="485"/>
    </location>
</feature>
<dbReference type="Gene3D" id="3.10.50.10">
    <property type="match status" value="1"/>
</dbReference>
<proteinExistence type="predicted"/>
<feature type="compositionally biased region" description="Low complexity" evidence="12">
    <location>
        <begin position="11"/>
        <end position="22"/>
    </location>
</feature>
<feature type="domain" description="GH18" evidence="16">
    <location>
        <begin position="839"/>
        <end position="1201"/>
    </location>
</feature>
<evidence type="ECO:0000259" key="16">
    <source>
        <dbReference type="PROSITE" id="PS51910"/>
    </source>
</evidence>
<dbReference type="InterPro" id="IPR018371">
    <property type="entry name" value="Chitin-binding_1_CS"/>
</dbReference>
<feature type="region of interest" description="Disordered" evidence="12">
    <location>
        <begin position="1"/>
        <end position="22"/>
    </location>
</feature>
<feature type="domain" description="Chitin-binding type-1" evidence="15">
    <location>
        <begin position="795"/>
        <end position="823"/>
    </location>
</feature>
<dbReference type="FunFam" id="3.10.50.10:FF:000003">
    <property type="entry name" value="Class V chitinase CHIT5b"/>
    <property type="match status" value="1"/>
</dbReference>
<accession>A0AAD5SHR7</accession>
<feature type="domain" description="Chitin-binding type-1" evidence="15">
    <location>
        <begin position="563"/>
        <end position="626"/>
    </location>
</feature>
<evidence type="ECO:0000256" key="9">
    <source>
        <dbReference type="ARBA" id="ARBA00023326"/>
    </source>
</evidence>